<reference evidence="1" key="2">
    <citation type="journal article" date="2020" name="Nat. Commun.">
        <title>Large-scale genome sequencing of mycorrhizal fungi provides insights into the early evolution of symbiotic traits.</title>
        <authorList>
            <person name="Miyauchi S."/>
            <person name="Kiss E."/>
            <person name="Kuo A."/>
            <person name="Drula E."/>
            <person name="Kohler A."/>
            <person name="Sanchez-Garcia M."/>
            <person name="Morin E."/>
            <person name="Andreopoulos B."/>
            <person name="Barry K.W."/>
            <person name="Bonito G."/>
            <person name="Buee M."/>
            <person name="Carver A."/>
            <person name="Chen C."/>
            <person name="Cichocki N."/>
            <person name="Clum A."/>
            <person name="Culley D."/>
            <person name="Crous P.W."/>
            <person name="Fauchery L."/>
            <person name="Girlanda M."/>
            <person name="Hayes R.D."/>
            <person name="Keri Z."/>
            <person name="LaButti K."/>
            <person name="Lipzen A."/>
            <person name="Lombard V."/>
            <person name="Magnuson J."/>
            <person name="Maillard F."/>
            <person name="Murat C."/>
            <person name="Nolan M."/>
            <person name="Ohm R.A."/>
            <person name="Pangilinan J."/>
            <person name="Pereira M.F."/>
            <person name="Perotto S."/>
            <person name="Peter M."/>
            <person name="Pfister S."/>
            <person name="Riley R."/>
            <person name="Sitrit Y."/>
            <person name="Stielow J.B."/>
            <person name="Szollosi G."/>
            <person name="Zifcakova L."/>
            <person name="Stursova M."/>
            <person name="Spatafora J.W."/>
            <person name="Tedersoo L."/>
            <person name="Vaario L.M."/>
            <person name="Yamada A."/>
            <person name="Yan M."/>
            <person name="Wang P."/>
            <person name="Xu J."/>
            <person name="Bruns T."/>
            <person name="Baldrian P."/>
            <person name="Vilgalys R."/>
            <person name="Dunand C."/>
            <person name="Henrissat B."/>
            <person name="Grigoriev I.V."/>
            <person name="Hibbett D."/>
            <person name="Nagy L.G."/>
            <person name="Martin F.M."/>
        </authorList>
    </citation>
    <scope>NUCLEOTIDE SEQUENCE</scope>
    <source>
        <strain evidence="1">P2</strain>
    </source>
</reference>
<dbReference type="Proteomes" id="UP000886501">
    <property type="component" value="Unassembled WGS sequence"/>
</dbReference>
<evidence type="ECO:0000313" key="2">
    <source>
        <dbReference type="Proteomes" id="UP000886501"/>
    </source>
</evidence>
<proteinExistence type="predicted"/>
<gene>
    <name evidence="1" type="ORF">BDM02DRAFT_3157274</name>
</gene>
<keyword evidence="2" id="KW-1185">Reference proteome</keyword>
<evidence type="ECO:0000313" key="1">
    <source>
        <dbReference type="EMBL" id="KAF9644104.1"/>
    </source>
</evidence>
<organism evidence="1 2">
    <name type="scientific">Thelephora ganbajun</name>
    <name type="common">Ganba fungus</name>
    <dbReference type="NCBI Taxonomy" id="370292"/>
    <lineage>
        <taxon>Eukaryota</taxon>
        <taxon>Fungi</taxon>
        <taxon>Dikarya</taxon>
        <taxon>Basidiomycota</taxon>
        <taxon>Agaricomycotina</taxon>
        <taxon>Agaricomycetes</taxon>
        <taxon>Thelephorales</taxon>
        <taxon>Thelephoraceae</taxon>
        <taxon>Thelephora</taxon>
    </lineage>
</organism>
<dbReference type="EMBL" id="MU118160">
    <property type="protein sequence ID" value="KAF9644104.1"/>
    <property type="molecule type" value="Genomic_DNA"/>
</dbReference>
<name>A0ACB6Z3K5_THEGA</name>
<comment type="caution">
    <text evidence="1">The sequence shown here is derived from an EMBL/GenBank/DDBJ whole genome shotgun (WGS) entry which is preliminary data.</text>
</comment>
<protein>
    <submittedName>
        <fullName evidence="1">Uncharacterized protein</fullName>
    </submittedName>
</protein>
<sequence length="492" mass="55309">MSQNLTSPPDANIPISETDPRNWRYIAEGGSTIVFSYDGPRNFYIDGTVVRLRKSPLLPSDLTPPTSTGKAGQDADDPTVDFQEHVISRLVPAEFLPRLEHVQVERGWLEKMVSIHDEKRPAKRRAMDGIDLNRTRAVLATDLIGDKGWAVEIKPKWGFKPNTAFLAPASRSVKSRVCRFCMKKYADKKTHPGAHVPAYCPLELYSPDPERVKKALYALWDDWVQSNGTINMLRIFVNGKVLDPSKVNAVSLSNPRQTLSESSAEVLAGQIDPDHAFSPYTLSSDLRTKFAETVMLILMDHPALPKLSELQGSLDSLDIEGLSALVTGKTATEYPNEPLPLLDMPEVQTEDPTLDEWRRFLNAYFHHKPDDGLTAPTDFRAFTHGMSQKRYYMLAYLLSASFKDCSIIIRGHEDNVKSATVTIIDLDSKSLGRMRKWENLDRDVVKCEGKLGASTQRWESMKENTNRPEWCTCLAVLGQRNITTDMAEGERT</sequence>
<reference evidence="1" key="1">
    <citation type="submission" date="2019-10" db="EMBL/GenBank/DDBJ databases">
        <authorList>
            <consortium name="DOE Joint Genome Institute"/>
            <person name="Kuo A."/>
            <person name="Miyauchi S."/>
            <person name="Kiss E."/>
            <person name="Drula E."/>
            <person name="Kohler A."/>
            <person name="Sanchez-Garcia M."/>
            <person name="Andreopoulos B."/>
            <person name="Barry K.W."/>
            <person name="Bonito G."/>
            <person name="Buee M."/>
            <person name="Carver A."/>
            <person name="Chen C."/>
            <person name="Cichocki N."/>
            <person name="Clum A."/>
            <person name="Culley D."/>
            <person name="Crous P.W."/>
            <person name="Fauchery L."/>
            <person name="Girlanda M."/>
            <person name="Hayes R."/>
            <person name="Keri Z."/>
            <person name="Labutti K."/>
            <person name="Lipzen A."/>
            <person name="Lombard V."/>
            <person name="Magnuson J."/>
            <person name="Maillard F."/>
            <person name="Morin E."/>
            <person name="Murat C."/>
            <person name="Nolan M."/>
            <person name="Ohm R."/>
            <person name="Pangilinan J."/>
            <person name="Pereira M."/>
            <person name="Perotto S."/>
            <person name="Peter M."/>
            <person name="Riley R."/>
            <person name="Sitrit Y."/>
            <person name="Stielow B."/>
            <person name="Szollosi G."/>
            <person name="Zifcakova L."/>
            <person name="Stursova M."/>
            <person name="Spatafora J.W."/>
            <person name="Tedersoo L."/>
            <person name="Vaario L.-M."/>
            <person name="Yamada A."/>
            <person name="Yan M."/>
            <person name="Wang P."/>
            <person name="Xu J."/>
            <person name="Bruns T."/>
            <person name="Baldrian P."/>
            <person name="Vilgalys R."/>
            <person name="Henrissat B."/>
            <person name="Grigoriev I.V."/>
            <person name="Hibbett D."/>
            <person name="Nagy L.G."/>
            <person name="Martin F.M."/>
        </authorList>
    </citation>
    <scope>NUCLEOTIDE SEQUENCE</scope>
    <source>
        <strain evidence="1">P2</strain>
    </source>
</reference>
<accession>A0ACB6Z3K5</accession>